<dbReference type="PANTHER" id="PTHR43464">
    <property type="entry name" value="METHYLTRANSFERASE"/>
    <property type="match status" value="1"/>
</dbReference>
<dbReference type="Pfam" id="PF13649">
    <property type="entry name" value="Methyltransf_25"/>
    <property type="match status" value="1"/>
</dbReference>
<evidence type="ECO:0000259" key="1">
    <source>
        <dbReference type="Pfam" id="PF13649"/>
    </source>
</evidence>
<dbReference type="CDD" id="cd02440">
    <property type="entry name" value="AdoMet_MTases"/>
    <property type="match status" value="1"/>
</dbReference>
<dbReference type="InterPro" id="IPR041698">
    <property type="entry name" value="Methyltransf_25"/>
</dbReference>
<dbReference type="SUPFAM" id="SSF53335">
    <property type="entry name" value="S-adenosyl-L-methionine-dependent methyltransferases"/>
    <property type="match status" value="1"/>
</dbReference>
<accession>A0ABR5J456</accession>
<evidence type="ECO:0000313" key="2">
    <source>
        <dbReference type="EMBL" id="KOG88185.1"/>
    </source>
</evidence>
<evidence type="ECO:0000313" key="3">
    <source>
        <dbReference type="Proteomes" id="UP000037020"/>
    </source>
</evidence>
<sequence>MYHLDGDVEERTGIYDDWASAYEADTVGQLGYVGPPLVAALVADLVPAATPVLDAGCGTGLVGAELAARGFTVIDGVDLSEGMLKVARAKGVYRRLERADITRPLPFAPGDYGAVTCVGTFTAGHVGPEGIDPLLAAAGPGAYVVMTVLTQVWDGMGFARHVADLTHRGAAALVEDRPDQTYHTSEPLTCRVLALRAER</sequence>
<organism evidence="2 3">
    <name type="scientific">Streptomyces varsoviensis</name>
    <dbReference type="NCBI Taxonomy" id="67373"/>
    <lineage>
        <taxon>Bacteria</taxon>
        <taxon>Bacillati</taxon>
        <taxon>Actinomycetota</taxon>
        <taxon>Actinomycetes</taxon>
        <taxon>Kitasatosporales</taxon>
        <taxon>Streptomycetaceae</taxon>
        <taxon>Streptomyces</taxon>
    </lineage>
</organism>
<feature type="domain" description="Methyltransferase" evidence="1">
    <location>
        <begin position="52"/>
        <end position="129"/>
    </location>
</feature>
<dbReference type="Proteomes" id="UP000037020">
    <property type="component" value="Unassembled WGS sequence"/>
</dbReference>
<proteinExistence type="predicted"/>
<protein>
    <recommendedName>
        <fullName evidence="1">Methyltransferase domain-containing protein</fullName>
    </recommendedName>
</protein>
<dbReference type="Gene3D" id="3.40.50.150">
    <property type="entry name" value="Vaccinia Virus protein VP39"/>
    <property type="match status" value="1"/>
</dbReference>
<name>A0ABR5J456_9ACTN</name>
<dbReference type="EMBL" id="LGUT01001809">
    <property type="protein sequence ID" value="KOG88185.1"/>
    <property type="molecule type" value="Genomic_DNA"/>
</dbReference>
<comment type="caution">
    <text evidence="2">The sequence shown here is derived from an EMBL/GenBank/DDBJ whole genome shotgun (WGS) entry which is preliminary data.</text>
</comment>
<gene>
    <name evidence="2" type="ORF">ADK38_21220</name>
</gene>
<dbReference type="PANTHER" id="PTHR43464:SF23">
    <property type="entry name" value="JUVENILE HORMONE ACID O-METHYLTRANSFERASE"/>
    <property type="match status" value="1"/>
</dbReference>
<dbReference type="InterPro" id="IPR029063">
    <property type="entry name" value="SAM-dependent_MTases_sf"/>
</dbReference>
<keyword evidence="3" id="KW-1185">Reference proteome</keyword>
<reference evidence="2 3" key="1">
    <citation type="submission" date="2015-07" db="EMBL/GenBank/DDBJ databases">
        <authorList>
            <person name="Ju K.-S."/>
            <person name="Doroghazi J.R."/>
            <person name="Metcalf W.W."/>
        </authorList>
    </citation>
    <scope>NUCLEOTIDE SEQUENCE [LARGE SCALE GENOMIC DNA]</scope>
    <source>
        <strain evidence="2 3">NRRL B-3589</strain>
    </source>
</reference>